<dbReference type="Proteomes" id="UP000431264">
    <property type="component" value="Unassembled WGS sequence"/>
</dbReference>
<name>A0A6I4ISE7_9FLAO</name>
<protein>
    <recommendedName>
        <fullName evidence="3">TonB-dependent receptor</fullName>
    </recommendedName>
</protein>
<dbReference type="Gene3D" id="2.60.40.1120">
    <property type="entry name" value="Carboxypeptidase-like, regulatory domain"/>
    <property type="match status" value="1"/>
</dbReference>
<evidence type="ECO:0000313" key="2">
    <source>
        <dbReference type="Proteomes" id="UP000431264"/>
    </source>
</evidence>
<gene>
    <name evidence="1" type="ORF">GOQ30_06875</name>
</gene>
<dbReference type="AlphaFoldDB" id="A0A6I4ISE7"/>
<evidence type="ECO:0000313" key="1">
    <source>
        <dbReference type="EMBL" id="MVO08887.1"/>
    </source>
</evidence>
<organism evidence="1 2">
    <name type="scientific">Flavobacterium profundi</name>
    <dbReference type="NCBI Taxonomy" id="1774945"/>
    <lineage>
        <taxon>Bacteria</taxon>
        <taxon>Pseudomonadati</taxon>
        <taxon>Bacteroidota</taxon>
        <taxon>Flavobacteriia</taxon>
        <taxon>Flavobacteriales</taxon>
        <taxon>Flavobacteriaceae</taxon>
        <taxon>Flavobacterium</taxon>
    </lineage>
</organism>
<dbReference type="Pfam" id="PF13715">
    <property type="entry name" value="CarbopepD_reg_2"/>
    <property type="match status" value="1"/>
</dbReference>
<comment type="caution">
    <text evidence="1">The sequence shown here is derived from an EMBL/GenBank/DDBJ whole genome shotgun (WGS) entry which is preliminary data.</text>
</comment>
<sequence>MKYILFFFTTFCFSQQYSITGTIKNNNRSVENASVIILDANESVLGYDYSDAKGSYRILISVNENKKITISVSCLGYEKKQVILTLTDKKIVSQSFELVEQTEVLNEVVLETEQKIKVDSDTITIKTKYFTNDTEQTVEDVLKRIPGIEVEEDGTIKANGKPIEKLLVEGDDLFDQDYKLLSKNLDGKVLDAVQILKNFEDNPILKQLGDSKAVAVNLKLKKNLLNIWFGNLTLGAGVVSENRWKESLNIGLIRKKIKLLNLADYNNSGTKASSQISKSFASFDIYRQDRYEKEARSVFHSFSGENTTFSNTQSIFNDAFFNTLAFNTKIKPDFSVRSVSYFALDEQIQNSLSSTKYLVEPNPIFTSEQKNYSLQNKKIGSELELKYTANSKNYFTANLIFKNNPQRIKDNILFNEDLVAVNSRNNNYSFYNHLYHTYKIKGNKVLVNYLYFGNDQLTERNKIISPYLNDFFAVDSQALIKEEVNNTLLYTGIKSKLISKYKKTEHVIGVKLESSTEKNKTNFLVENTQNSEYSTGLDFKQNTISVDNGIKYEFTEDLKLDSQITFDFNDFKSENFSKRYVLYRAHNGLNYDSKKTGTYSLFHSFNQTLPQTSALLQKYQLISYRNFSKGIVNQELPVLKSQSITLSHHYSGSSIRYSTTSSLSYTKSGKINASETTITNNFIFNNTSFVEGGDSYRFNFKLLYFIRKIQMATKLETDQNWTSAPVKVNTSDFNTINTLFSTYIVSGTTYLEKPYNFDFTVTQNRSYTTFNDSKSSNVITKANFAINYKLNETFIVALKNDVYWLDETYSFLNAELNYTPKKSKFSYRMVLNNLWNENEFKITSLNDYTITTRSIPLIERYALLTVRYRF</sequence>
<reference evidence="2" key="1">
    <citation type="submission" date="2019-05" db="EMBL/GenBank/DDBJ databases">
        <title>Flavobacterium profundi sp. nov., isolated from a deep-sea seamount.</title>
        <authorList>
            <person name="Zhang D.-C."/>
        </authorList>
    </citation>
    <scope>NUCLEOTIDE SEQUENCE [LARGE SCALE GENOMIC DNA]</scope>
    <source>
        <strain evidence="2">TP390</strain>
    </source>
</reference>
<keyword evidence="2" id="KW-1185">Reference proteome</keyword>
<dbReference type="SUPFAM" id="SSF56935">
    <property type="entry name" value="Porins"/>
    <property type="match status" value="1"/>
</dbReference>
<accession>A0A6I4ISE7</accession>
<dbReference type="EMBL" id="WQLW01000004">
    <property type="protein sequence ID" value="MVO08887.1"/>
    <property type="molecule type" value="Genomic_DNA"/>
</dbReference>
<evidence type="ECO:0008006" key="3">
    <source>
        <dbReference type="Google" id="ProtNLM"/>
    </source>
</evidence>
<proteinExistence type="predicted"/>
<dbReference type="InterPro" id="IPR008969">
    <property type="entry name" value="CarboxyPept-like_regulatory"/>
</dbReference>
<dbReference type="SUPFAM" id="SSF49464">
    <property type="entry name" value="Carboxypeptidase regulatory domain-like"/>
    <property type="match status" value="1"/>
</dbReference>
<dbReference type="OrthoDB" id="603275at2"/>
<dbReference type="RefSeq" id="WP_140997282.1">
    <property type="nucleotide sequence ID" value="NZ_VDCZ01000004.1"/>
</dbReference>